<dbReference type="AlphaFoldDB" id="A0AB36K0C4"/>
<protein>
    <recommendedName>
        <fullName evidence="5">HTH araC/xylS-type domain-containing protein</fullName>
    </recommendedName>
</protein>
<dbReference type="InterPro" id="IPR011051">
    <property type="entry name" value="RmlC_Cupin_sf"/>
</dbReference>
<keyword evidence="2" id="KW-0805">Transcription regulation</keyword>
<dbReference type="Pfam" id="PF12833">
    <property type="entry name" value="HTH_18"/>
    <property type="match status" value="1"/>
</dbReference>
<dbReference type="GO" id="GO:0003700">
    <property type="term" value="F:DNA-binding transcription factor activity"/>
    <property type="evidence" value="ECO:0007669"/>
    <property type="project" value="InterPro"/>
</dbReference>
<feature type="domain" description="HTH araC/xylS-type" evidence="5">
    <location>
        <begin position="159"/>
        <end position="259"/>
    </location>
</feature>
<dbReference type="PANTHER" id="PTHR11019:SF159">
    <property type="entry name" value="TRANSCRIPTIONAL REGULATOR-RELATED"/>
    <property type="match status" value="1"/>
</dbReference>
<dbReference type="SMART" id="SM00342">
    <property type="entry name" value="HTH_ARAC"/>
    <property type="match status" value="1"/>
</dbReference>
<dbReference type="CDD" id="cd06124">
    <property type="entry name" value="cupin_NimR-like_N"/>
    <property type="match status" value="1"/>
</dbReference>
<dbReference type="Gene3D" id="2.60.120.10">
    <property type="entry name" value="Jelly Rolls"/>
    <property type="match status" value="1"/>
</dbReference>
<gene>
    <name evidence="6" type="ORF">BZG09_16560</name>
</gene>
<keyword evidence="4" id="KW-0804">Transcription</keyword>
<dbReference type="EMBL" id="MUEO01000078">
    <property type="protein sequence ID" value="OOE40217.1"/>
    <property type="molecule type" value="Genomic_DNA"/>
</dbReference>
<evidence type="ECO:0000259" key="5">
    <source>
        <dbReference type="PROSITE" id="PS01124"/>
    </source>
</evidence>
<evidence type="ECO:0000256" key="2">
    <source>
        <dbReference type="ARBA" id="ARBA00023015"/>
    </source>
</evidence>
<comment type="caution">
    <text evidence="6">The sequence shown here is derived from an EMBL/GenBank/DDBJ whole genome shotgun (WGS) entry which is preliminary data.</text>
</comment>
<keyword evidence="1" id="KW-0678">Repressor</keyword>
<dbReference type="PROSITE" id="PS00041">
    <property type="entry name" value="HTH_ARAC_FAMILY_1"/>
    <property type="match status" value="1"/>
</dbReference>
<dbReference type="InterPro" id="IPR014710">
    <property type="entry name" value="RmlC-like_jellyroll"/>
</dbReference>
<dbReference type="PROSITE" id="PS01124">
    <property type="entry name" value="HTH_ARAC_FAMILY_2"/>
    <property type="match status" value="1"/>
</dbReference>
<evidence type="ECO:0000313" key="7">
    <source>
        <dbReference type="Proteomes" id="UP000188726"/>
    </source>
</evidence>
<sequence length="266" mass="29598">MGVWEISERSSGAALITCSWSREADNGKRDTKRYHWHTHHRGQLLCVQSGLVQIKTAEGTWVLPPSRAGWIPPNAKHSVLFCNAVSGYSVLLLPALCQSLPNRPQVVGLNQMLESMVVRSAGWDQTQLTAENRRIADVIIDEIRTAEAEALYLPMPIDQRLVRVAEAILRQPDSKNTAEQWAKVGALSARTLRRLMPAETGLTFVQWRNQAQLNHALALLAQGERVGDVAFALGYATPSNFIAMFKKAMGHPPAYYFSGSQRKDVR</sequence>
<evidence type="ECO:0000313" key="6">
    <source>
        <dbReference type="EMBL" id="OOE40217.1"/>
    </source>
</evidence>
<evidence type="ECO:0000256" key="4">
    <source>
        <dbReference type="ARBA" id="ARBA00023163"/>
    </source>
</evidence>
<dbReference type="GO" id="GO:0043565">
    <property type="term" value="F:sequence-specific DNA binding"/>
    <property type="evidence" value="ECO:0007669"/>
    <property type="project" value="InterPro"/>
</dbReference>
<dbReference type="PANTHER" id="PTHR11019">
    <property type="entry name" value="HTH-TYPE TRANSCRIPTIONAL REGULATOR NIMR"/>
    <property type="match status" value="1"/>
</dbReference>
<dbReference type="InterPro" id="IPR018062">
    <property type="entry name" value="HTH_AraC-typ_CS"/>
</dbReference>
<keyword evidence="3" id="KW-0238">DNA-binding</keyword>
<accession>A0AB36K0C4</accession>
<evidence type="ECO:0000256" key="3">
    <source>
        <dbReference type="ARBA" id="ARBA00023125"/>
    </source>
</evidence>
<reference evidence="6 7" key="1">
    <citation type="journal article" date="2017" name="Genome Announc.">
        <title>Draft Genome Sequences of Salinivibrio proteolyticus, Salinivibrio sharmensis, Salinivibrio siamensis, Salinivibrio costicola subsp. alcaliphilus, Salinivibrio costicola subsp. vallismortis, and 29 New Isolates Belonging to the Genus Salinivibrio.</title>
        <authorList>
            <person name="Lopez-Hermoso C."/>
            <person name="de la Haba R.R."/>
            <person name="Sanchez-Porro C."/>
            <person name="Bayliss S.C."/>
            <person name="Feil E.J."/>
            <person name="Ventosa A."/>
        </authorList>
    </citation>
    <scope>NUCLEOTIDE SEQUENCE [LARGE SCALE GENOMIC DNA]</scope>
    <source>
        <strain evidence="6 7">IC202</strain>
    </source>
</reference>
<dbReference type="Proteomes" id="UP000188726">
    <property type="component" value="Unassembled WGS sequence"/>
</dbReference>
<name>A0AB36K0C4_9GAMM</name>
<organism evidence="6 7">
    <name type="scientific">Salinivibrio kushneri</name>
    <dbReference type="NCBI Taxonomy" id="1908198"/>
    <lineage>
        <taxon>Bacteria</taxon>
        <taxon>Pseudomonadati</taxon>
        <taxon>Pseudomonadota</taxon>
        <taxon>Gammaproteobacteria</taxon>
        <taxon>Vibrionales</taxon>
        <taxon>Vibrionaceae</taxon>
        <taxon>Salinivibrio</taxon>
    </lineage>
</organism>
<dbReference type="Gene3D" id="1.10.10.60">
    <property type="entry name" value="Homeodomain-like"/>
    <property type="match status" value="1"/>
</dbReference>
<dbReference type="FunFam" id="1.10.10.60:FF:000132">
    <property type="entry name" value="AraC family transcriptional regulator"/>
    <property type="match status" value="1"/>
</dbReference>
<dbReference type="InterPro" id="IPR009057">
    <property type="entry name" value="Homeodomain-like_sf"/>
</dbReference>
<dbReference type="SUPFAM" id="SSF51182">
    <property type="entry name" value="RmlC-like cupins"/>
    <property type="match status" value="1"/>
</dbReference>
<dbReference type="InterPro" id="IPR018060">
    <property type="entry name" value="HTH_AraC"/>
</dbReference>
<evidence type="ECO:0000256" key="1">
    <source>
        <dbReference type="ARBA" id="ARBA00022491"/>
    </source>
</evidence>
<proteinExistence type="predicted"/>
<dbReference type="SUPFAM" id="SSF46689">
    <property type="entry name" value="Homeodomain-like"/>
    <property type="match status" value="1"/>
</dbReference>